<name>A0A4Z0Q3L8_9BACT</name>
<evidence type="ECO:0000313" key="2">
    <source>
        <dbReference type="EMBL" id="TGE23733.1"/>
    </source>
</evidence>
<protein>
    <submittedName>
        <fullName evidence="2">Gluconolaconase</fullName>
    </submittedName>
</protein>
<reference evidence="2 3" key="1">
    <citation type="submission" date="2019-04" db="EMBL/GenBank/DDBJ databases">
        <authorList>
            <person name="Feng G."/>
            <person name="Zhang J."/>
            <person name="Zhu H."/>
        </authorList>
    </citation>
    <scope>NUCLEOTIDE SEQUENCE [LARGE SCALE GENOMIC DNA]</scope>
    <source>
        <strain evidence="2 3">JCM 31653</strain>
    </source>
</reference>
<dbReference type="RefSeq" id="WP_135460650.1">
    <property type="nucleotide sequence ID" value="NZ_SRLC01000001.1"/>
</dbReference>
<sequence>MDTSLPEPNKPVPPPTPDLITYRQPSLYPESVEFDTNSKLFYLSSLTTGTIGRIGVGSLTTYKPFITHTSLVSSCGLQIDAVGNRLLVTISDPGYNKAKTSAATKDKLAALASFDALGKQISYVDLGSLRPLLQHFANDVAVDAAGNCYVTDSFAPVIYKVDNKGKATVFLEDARLGAPAEKFGLNGIVFHPDGYLLVAKTDDGSLLKVPLTNPVGFTTVVTGQDLTGVDGLTLMDATTLCGVSGSQAKVFRLTSNNGWTTATLSGTFAGLSQYPTALARTTTTETYVLYSRLNELLQPVPSSSPDFSLSKLKF</sequence>
<keyword evidence="3" id="KW-1185">Reference proteome</keyword>
<comment type="caution">
    <text evidence="2">The sequence shown here is derived from an EMBL/GenBank/DDBJ whole genome shotgun (WGS) entry which is preliminary data.</text>
</comment>
<feature type="compositionally biased region" description="Pro residues" evidence="1">
    <location>
        <begin position="8"/>
        <end position="17"/>
    </location>
</feature>
<accession>A0A4Z0Q3L8</accession>
<dbReference type="InterPro" id="IPR011042">
    <property type="entry name" value="6-blade_b-propeller_TolB-like"/>
</dbReference>
<dbReference type="AlphaFoldDB" id="A0A4Z0Q3L8"/>
<dbReference type="InterPro" id="IPR053224">
    <property type="entry name" value="Sensory_adhesion_molecule"/>
</dbReference>
<dbReference type="EMBL" id="SRLC01000001">
    <property type="protein sequence ID" value="TGE23733.1"/>
    <property type="molecule type" value="Genomic_DNA"/>
</dbReference>
<dbReference type="SUPFAM" id="SSF63829">
    <property type="entry name" value="Calcium-dependent phosphotriesterase"/>
    <property type="match status" value="1"/>
</dbReference>
<dbReference type="Proteomes" id="UP000297549">
    <property type="component" value="Unassembled WGS sequence"/>
</dbReference>
<evidence type="ECO:0000313" key="3">
    <source>
        <dbReference type="Proteomes" id="UP000297549"/>
    </source>
</evidence>
<dbReference type="Gene3D" id="2.120.10.30">
    <property type="entry name" value="TolB, C-terminal domain"/>
    <property type="match status" value="1"/>
</dbReference>
<dbReference type="PANTHER" id="PTHR31460">
    <property type="match status" value="1"/>
</dbReference>
<gene>
    <name evidence="2" type="ORF">E5K00_00530</name>
</gene>
<dbReference type="OrthoDB" id="8584394at2"/>
<feature type="region of interest" description="Disordered" evidence="1">
    <location>
        <begin position="1"/>
        <end position="20"/>
    </location>
</feature>
<evidence type="ECO:0000256" key="1">
    <source>
        <dbReference type="SAM" id="MobiDB-lite"/>
    </source>
</evidence>
<proteinExistence type="predicted"/>
<dbReference type="PANTHER" id="PTHR31460:SF3">
    <property type="entry name" value="MESOCENTIN"/>
    <property type="match status" value="1"/>
</dbReference>
<organism evidence="2 3">
    <name type="scientific">Hymenobacter aquaticus</name>
    <dbReference type="NCBI Taxonomy" id="1867101"/>
    <lineage>
        <taxon>Bacteria</taxon>
        <taxon>Pseudomonadati</taxon>
        <taxon>Bacteroidota</taxon>
        <taxon>Cytophagia</taxon>
        <taxon>Cytophagales</taxon>
        <taxon>Hymenobacteraceae</taxon>
        <taxon>Hymenobacter</taxon>
    </lineage>
</organism>